<sequence length="355" mass="39872">MWGVCLRKATVPLTAVAEIPLADFPGHLMRRSLNSSDRSKALPLVTPMAREAWYETVLNDLIAPDSLHDRITQTTTSSQTALRTLIRFAVVVCCCTAGCTNTTPKTFTVERPVRHTTTGDGYSIQSNFPIGRDAPLVGELNDLKAAIISKLELPKQRDPVVVYLFSDEESYRRYMHSMWPNLPPRRAYFVGTSRELAVYSFHSPNVQEDLRHEFTHGLLHASLNTVPLWLDEGLAEYFEVRGSEVGAPHAAHLKHLQAARANGWNPSMYQLEQLSDFQKMTQRDYAEAWGWVHFMLESDANGRQALIDYIAELETKTIAPSFMARLEQANPAYYNSMIAHVSNAAQGISLVSHEP</sequence>
<evidence type="ECO:0000313" key="2">
    <source>
        <dbReference type="EMBL" id="APZ94703.1"/>
    </source>
</evidence>
<evidence type="ECO:0000313" key="3">
    <source>
        <dbReference type="Proteomes" id="UP000187735"/>
    </source>
</evidence>
<gene>
    <name evidence="2" type="ORF">Fuma_04342</name>
</gene>
<dbReference type="EMBL" id="CP017641">
    <property type="protein sequence ID" value="APZ94703.1"/>
    <property type="molecule type" value="Genomic_DNA"/>
</dbReference>
<proteinExistence type="predicted"/>
<dbReference type="Gene3D" id="1.10.390.20">
    <property type="match status" value="1"/>
</dbReference>
<organism evidence="2 3">
    <name type="scientific">Fuerstiella marisgermanici</name>
    <dbReference type="NCBI Taxonomy" id="1891926"/>
    <lineage>
        <taxon>Bacteria</taxon>
        <taxon>Pseudomonadati</taxon>
        <taxon>Planctomycetota</taxon>
        <taxon>Planctomycetia</taxon>
        <taxon>Planctomycetales</taxon>
        <taxon>Planctomycetaceae</taxon>
        <taxon>Fuerstiella</taxon>
    </lineage>
</organism>
<dbReference type="Proteomes" id="UP000187735">
    <property type="component" value="Chromosome"/>
</dbReference>
<dbReference type="InterPro" id="IPR011464">
    <property type="entry name" value="DUF1570"/>
</dbReference>
<reference evidence="2 3" key="1">
    <citation type="journal article" date="2016" name="Front. Microbiol.">
        <title>Fuerstia marisgermanicae gen. nov., sp. nov., an Unusual Member of the Phylum Planctomycetes from the German Wadden Sea.</title>
        <authorList>
            <person name="Kohn T."/>
            <person name="Heuer A."/>
            <person name="Jogler M."/>
            <person name="Vollmers J."/>
            <person name="Boedeker C."/>
            <person name="Bunk B."/>
            <person name="Rast P."/>
            <person name="Borchert D."/>
            <person name="Glockner I."/>
            <person name="Freese H.M."/>
            <person name="Klenk H.P."/>
            <person name="Overmann J."/>
            <person name="Kaster A.K."/>
            <person name="Rohde M."/>
            <person name="Wiegand S."/>
            <person name="Jogler C."/>
        </authorList>
    </citation>
    <scope>NUCLEOTIDE SEQUENCE [LARGE SCALE GENOMIC DNA]</scope>
    <source>
        <strain evidence="2 3">NH11</strain>
    </source>
</reference>
<dbReference type="KEGG" id="fmr:Fuma_04342"/>
<evidence type="ECO:0000259" key="1">
    <source>
        <dbReference type="Pfam" id="PF07607"/>
    </source>
</evidence>
<dbReference type="AlphaFoldDB" id="A0A1P8WKY4"/>
<dbReference type="Pfam" id="PF07607">
    <property type="entry name" value="DUF1570"/>
    <property type="match status" value="1"/>
</dbReference>
<feature type="domain" description="DUF1570" evidence="1">
    <location>
        <begin position="217"/>
        <end position="316"/>
    </location>
</feature>
<keyword evidence="3" id="KW-1185">Reference proteome</keyword>
<protein>
    <recommendedName>
        <fullName evidence="1">DUF1570 domain-containing protein</fullName>
    </recommendedName>
</protein>
<name>A0A1P8WKY4_9PLAN</name>
<accession>A0A1P8WKY4</accession>